<name>D2VIV2_NAEGR</name>
<dbReference type="KEGG" id="ngr:NAEGRDRAFT_68811"/>
<dbReference type="VEuPathDB" id="AmoebaDB:NAEGRDRAFT_68811"/>
<evidence type="ECO:0000313" key="4">
    <source>
        <dbReference type="Proteomes" id="UP000006671"/>
    </source>
</evidence>
<protein>
    <submittedName>
        <fullName evidence="3">Predicted protein</fullName>
    </submittedName>
</protein>
<dbReference type="RefSeq" id="XP_002676082.1">
    <property type="nucleotide sequence ID" value="XM_002676036.1"/>
</dbReference>
<dbReference type="GeneID" id="8853062"/>
<dbReference type="InParanoid" id="D2VIV2"/>
<evidence type="ECO:0000259" key="2">
    <source>
        <dbReference type="PROSITE" id="PS01186"/>
    </source>
</evidence>
<dbReference type="PROSITE" id="PS00022">
    <property type="entry name" value="EGF_1"/>
    <property type="match status" value="2"/>
</dbReference>
<organism evidence="4">
    <name type="scientific">Naegleria gruberi</name>
    <name type="common">Amoeba</name>
    <dbReference type="NCBI Taxonomy" id="5762"/>
    <lineage>
        <taxon>Eukaryota</taxon>
        <taxon>Discoba</taxon>
        <taxon>Heterolobosea</taxon>
        <taxon>Tetramitia</taxon>
        <taxon>Eutetramitia</taxon>
        <taxon>Vahlkampfiidae</taxon>
        <taxon>Naegleria</taxon>
    </lineage>
</organism>
<dbReference type="EMBL" id="GG738874">
    <property type="protein sequence ID" value="EFC43338.1"/>
    <property type="molecule type" value="Genomic_DNA"/>
</dbReference>
<dbReference type="OrthoDB" id="283575at2759"/>
<evidence type="ECO:0000259" key="1">
    <source>
        <dbReference type="PROSITE" id="PS00022"/>
    </source>
</evidence>
<evidence type="ECO:0000313" key="3">
    <source>
        <dbReference type="EMBL" id="EFC43338.1"/>
    </source>
</evidence>
<proteinExistence type="predicted"/>
<feature type="domain" description="EGF-like" evidence="1">
    <location>
        <begin position="50"/>
        <end position="61"/>
    </location>
</feature>
<dbReference type="Gene3D" id="2.10.25.10">
    <property type="entry name" value="Laminin"/>
    <property type="match status" value="1"/>
</dbReference>
<dbReference type="Proteomes" id="UP000006671">
    <property type="component" value="Unassembled WGS sequence"/>
</dbReference>
<dbReference type="InterPro" id="IPR000742">
    <property type="entry name" value="EGF"/>
</dbReference>
<dbReference type="AlphaFoldDB" id="D2VIV2"/>
<accession>D2VIV2</accession>
<reference evidence="3 4" key="1">
    <citation type="journal article" date="2010" name="Cell">
        <title>The genome of Naegleria gruberi illuminates early eukaryotic versatility.</title>
        <authorList>
            <person name="Fritz-Laylin L.K."/>
            <person name="Prochnik S.E."/>
            <person name="Ginger M.L."/>
            <person name="Dacks J.B."/>
            <person name="Carpenter M.L."/>
            <person name="Field M.C."/>
            <person name="Kuo A."/>
            <person name="Paredez A."/>
            <person name="Chapman J."/>
            <person name="Pham J."/>
            <person name="Shu S."/>
            <person name="Neupane R."/>
            <person name="Cipriano M."/>
            <person name="Mancuso J."/>
            <person name="Tu H."/>
            <person name="Salamov A."/>
            <person name="Lindquist E."/>
            <person name="Shapiro H."/>
            <person name="Lucas S."/>
            <person name="Grigoriev I.V."/>
            <person name="Cande W.Z."/>
            <person name="Fulton C."/>
            <person name="Rokhsar D.S."/>
            <person name="Dawson S.C."/>
        </authorList>
    </citation>
    <scope>NUCLEOTIDE SEQUENCE [LARGE SCALE GENOMIC DNA]</scope>
    <source>
        <strain evidence="3 4">NEG-M</strain>
    </source>
</reference>
<feature type="domain" description="EGF-like" evidence="1 2">
    <location>
        <begin position="10"/>
        <end position="21"/>
    </location>
</feature>
<dbReference type="PROSITE" id="PS01186">
    <property type="entry name" value="EGF_2"/>
    <property type="match status" value="1"/>
</dbReference>
<gene>
    <name evidence="3" type="ORF">NAEGRDRAFT_68811</name>
</gene>
<keyword evidence="4" id="KW-1185">Reference proteome</keyword>
<sequence length="105" mass="11502">MVFVHLLFNCKCSNGYYGTICDLFDCFGVEHSNSSIVCSGNGICQTPDFCKCNNDRHGIQCEAVGKCVTVNNSTLCAKSSTHSFDIHVIFMVVLLVALFLTHNSL</sequence>